<reference evidence="1" key="1">
    <citation type="submission" date="2022-10" db="EMBL/GenBank/DDBJ databases">
        <authorList>
            <person name="Hyden B.L."/>
            <person name="Feng K."/>
            <person name="Yates T."/>
            <person name="Jawdy S."/>
            <person name="Smart L.B."/>
            <person name="Muchero W."/>
        </authorList>
    </citation>
    <scope>NUCLEOTIDE SEQUENCE</scope>
    <source>
        <tissue evidence="1">Shoot tip</tissue>
    </source>
</reference>
<sequence>MRSKRISTKPASGTLMQNSYILQLLHLRRRPTTLLSHPPLPNKPVPSKPDLSCQFHLHLLFFSLL</sequence>
<organism evidence="1 2">
    <name type="scientific">Salix suchowensis</name>
    <dbReference type="NCBI Taxonomy" id="1278906"/>
    <lineage>
        <taxon>Eukaryota</taxon>
        <taxon>Viridiplantae</taxon>
        <taxon>Streptophyta</taxon>
        <taxon>Embryophyta</taxon>
        <taxon>Tracheophyta</taxon>
        <taxon>Spermatophyta</taxon>
        <taxon>Magnoliopsida</taxon>
        <taxon>eudicotyledons</taxon>
        <taxon>Gunneridae</taxon>
        <taxon>Pentapetalae</taxon>
        <taxon>rosids</taxon>
        <taxon>fabids</taxon>
        <taxon>Malpighiales</taxon>
        <taxon>Salicaceae</taxon>
        <taxon>Saliceae</taxon>
        <taxon>Salix</taxon>
    </lineage>
</organism>
<comment type="caution">
    <text evidence="1">The sequence shown here is derived from an EMBL/GenBank/DDBJ whole genome shotgun (WGS) entry which is preliminary data.</text>
</comment>
<accession>A0ABQ8ZRG3</accession>
<proteinExistence type="predicted"/>
<keyword evidence="2" id="KW-1185">Reference proteome</keyword>
<name>A0ABQ8ZRG3_9ROSI</name>
<reference evidence="1" key="2">
    <citation type="journal article" date="2023" name="Int. J. Mol. Sci.">
        <title>De Novo Assembly and Annotation of 11 Diverse Shrub Willow (Salix) Genomes Reveals Novel Gene Organization in Sex-Linked Regions.</title>
        <authorList>
            <person name="Hyden B."/>
            <person name="Feng K."/>
            <person name="Yates T.B."/>
            <person name="Jawdy S."/>
            <person name="Cereghino C."/>
            <person name="Smart L.B."/>
            <person name="Muchero W."/>
        </authorList>
    </citation>
    <scope>NUCLEOTIDE SEQUENCE</scope>
    <source>
        <tissue evidence="1">Shoot tip</tissue>
    </source>
</reference>
<protein>
    <submittedName>
        <fullName evidence="1">Uncharacterized protein</fullName>
    </submittedName>
</protein>
<dbReference type="Proteomes" id="UP001141253">
    <property type="component" value="Chromosome 16"/>
</dbReference>
<gene>
    <name evidence="1" type="ORF">OIU77_018080</name>
</gene>
<evidence type="ECO:0000313" key="1">
    <source>
        <dbReference type="EMBL" id="KAJ6304339.1"/>
    </source>
</evidence>
<evidence type="ECO:0000313" key="2">
    <source>
        <dbReference type="Proteomes" id="UP001141253"/>
    </source>
</evidence>
<dbReference type="EMBL" id="JAPFFI010000027">
    <property type="protein sequence ID" value="KAJ6304339.1"/>
    <property type="molecule type" value="Genomic_DNA"/>
</dbReference>